<accession>A0A1M5YW59</accession>
<dbReference type="RefSeq" id="WP_081373765.1">
    <property type="nucleotide sequence ID" value="NZ_FQXK01000013.1"/>
</dbReference>
<organism evidence="1 2">
    <name type="scientific">Butyrivibrio fibrisolvens DSM 3071</name>
    <dbReference type="NCBI Taxonomy" id="1121131"/>
    <lineage>
        <taxon>Bacteria</taxon>
        <taxon>Bacillati</taxon>
        <taxon>Bacillota</taxon>
        <taxon>Clostridia</taxon>
        <taxon>Lachnospirales</taxon>
        <taxon>Lachnospiraceae</taxon>
        <taxon>Butyrivibrio</taxon>
    </lineage>
</organism>
<dbReference type="AlphaFoldDB" id="A0A1M5YW59"/>
<sequence>MTNINSQYKDRLFNFIFGREENKEWTLSLYNAVNGSDYTDPTVIEFNTIKDVLYLGMRNDTSFMIADIMSVYEHQSTFNPNMPLRLLQYVGDLYAGYLSENKLNKYGKTLIKLPVPKLVVFYNGSDEMEDESVLKLSDAFEESVRKQADVEVKVRMINVNYGKNQGLMDACKPLSEYSWFISEIRDNQKDDHKLEDAVSMALNKMPHDFTIRSFLMLHKQEVQGMLDTEYNETEVMELFKEEGKAEGKIEGKKEGVDIVNQLNDILINQGRFDELKRTVKDPEYQKKLIRELIDKNYGDDL</sequence>
<evidence type="ECO:0000313" key="2">
    <source>
        <dbReference type="Proteomes" id="UP000184278"/>
    </source>
</evidence>
<name>A0A1M5YW59_BUTFI</name>
<dbReference type="EMBL" id="FQXK01000013">
    <property type="protein sequence ID" value="SHI16050.1"/>
    <property type="molecule type" value="Genomic_DNA"/>
</dbReference>
<reference evidence="2" key="1">
    <citation type="submission" date="2016-11" db="EMBL/GenBank/DDBJ databases">
        <authorList>
            <person name="Varghese N."/>
            <person name="Submissions S."/>
        </authorList>
    </citation>
    <scope>NUCLEOTIDE SEQUENCE [LARGE SCALE GENOMIC DNA]</scope>
    <source>
        <strain evidence="2">DSM 3071</strain>
    </source>
</reference>
<dbReference type="OrthoDB" id="9798384at2"/>
<proteinExistence type="predicted"/>
<dbReference type="STRING" id="1121131.SAMN02745229_01768"/>
<evidence type="ECO:0000313" key="1">
    <source>
        <dbReference type="EMBL" id="SHI16050.1"/>
    </source>
</evidence>
<protein>
    <submittedName>
        <fullName evidence="1">Putative transposase, YhgA-like</fullName>
    </submittedName>
</protein>
<dbReference type="Proteomes" id="UP000184278">
    <property type="component" value="Unassembled WGS sequence"/>
</dbReference>
<gene>
    <name evidence="1" type="ORF">SAMN02745229_01768</name>
</gene>
<keyword evidence="2" id="KW-1185">Reference proteome</keyword>
<dbReference type="GeneID" id="89510029"/>